<dbReference type="AlphaFoldDB" id="A0AAW1GYX0"/>
<evidence type="ECO:0000313" key="3">
    <source>
        <dbReference type="Proteomes" id="UP001443914"/>
    </source>
</evidence>
<dbReference type="Proteomes" id="UP001443914">
    <property type="component" value="Unassembled WGS sequence"/>
</dbReference>
<keyword evidence="3" id="KW-1185">Reference proteome</keyword>
<reference evidence="2" key="1">
    <citation type="submission" date="2024-03" db="EMBL/GenBank/DDBJ databases">
        <title>WGS assembly of Saponaria officinalis var. Norfolk2.</title>
        <authorList>
            <person name="Jenkins J."/>
            <person name="Shu S."/>
            <person name="Grimwood J."/>
            <person name="Barry K."/>
            <person name="Goodstein D."/>
            <person name="Schmutz J."/>
            <person name="Leebens-Mack J."/>
            <person name="Osbourn A."/>
        </authorList>
    </citation>
    <scope>NUCLEOTIDE SEQUENCE [LARGE SCALE GENOMIC DNA]</scope>
    <source>
        <strain evidence="2">JIC</strain>
    </source>
</reference>
<comment type="caution">
    <text evidence="2">The sequence shown here is derived from an EMBL/GenBank/DDBJ whole genome shotgun (WGS) entry which is preliminary data.</text>
</comment>
<gene>
    <name evidence="2" type="ORF">RND81_13G102000</name>
</gene>
<dbReference type="Pfam" id="PF14381">
    <property type="entry name" value="EDR1_CTR1_ARMC3_pept"/>
    <property type="match status" value="1"/>
</dbReference>
<name>A0AAW1GYX0_SAPOF</name>
<evidence type="ECO:0000313" key="2">
    <source>
        <dbReference type="EMBL" id="KAK9669000.1"/>
    </source>
</evidence>
<evidence type="ECO:0000259" key="1">
    <source>
        <dbReference type="Pfam" id="PF14381"/>
    </source>
</evidence>
<protein>
    <recommendedName>
        <fullName evidence="1">EDR1/CTR1/ARMC3-like peptidase-like domain-containing protein</fullName>
    </recommendedName>
</protein>
<organism evidence="2 3">
    <name type="scientific">Saponaria officinalis</name>
    <name type="common">Common soapwort</name>
    <name type="synonym">Lychnis saponaria</name>
    <dbReference type="NCBI Taxonomy" id="3572"/>
    <lineage>
        <taxon>Eukaryota</taxon>
        <taxon>Viridiplantae</taxon>
        <taxon>Streptophyta</taxon>
        <taxon>Embryophyta</taxon>
        <taxon>Tracheophyta</taxon>
        <taxon>Spermatophyta</taxon>
        <taxon>Magnoliopsida</taxon>
        <taxon>eudicotyledons</taxon>
        <taxon>Gunneridae</taxon>
        <taxon>Pentapetalae</taxon>
        <taxon>Caryophyllales</taxon>
        <taxon>Caryophyllaceae</taxon>
        <taxon>Caryophylleae</taxon>
        <taxon>Saponaria</taxon>
    </lineage>
</organism>
<accession>A0AAW1GYX0</accession>
<dbReference type="EMBL" id="JBDFQZ010000013">
    <property type="protein sequence ID" value="KAK9669000.1"/>
    <property type="molecule type" value="Genomic_DNA"/>
</dbReference>
<feature type="domain" description="EDR1/CTR1/ARMC3-like peptidase-like" evidence="1">
    <location>
        <begin position="34"/>
        <end position="94"/>
    </location>
</feature>
<sequence>MWSRLSGRLGHRVCRGATQGLLRRDNFPVEEGDQDFYKCIVLPIGSLSSGLCRHRALLFKKLADSVGLPCRIAQGCKYCAADHCSSCLVIIEDDNKSPRYCSFGHLQWIYSFLFVLES</sequence>
<dbReference type="InterPro" id="IPR055164">
    <property type="entry name" value="EDR1/CTR1/ARMC3-like_pept-like"/>
</dbReference>
<proteinExistence type="predicted"/>